<dbReference type="PATRIC" id="fig|1618446.3.peg.1270"/>
<proteinExistence type="predicted"/>
<dbReference type="Gene3D" id="3.20.20.70">
    <property type="entry name" value="Aldolase class I"/>
    <property type="match status" value="1"/>
</dbReference>
<dbReference type="SUPFAM" id="SSF51569">
    <property type="entry name" value="Aldolase"/>
    <property type="match status" value="1"/>
</dbReference>
<dbReference type="PANTHER" id="PTHR10683">
    <property type="entry name" value="TRANSALDOLASE"/>
    <property type="match status" value="1"/>
</dbReference>
<gene>
    <name evidence="2" type="ORF">UV61_C0015G0007</name>
</gene>
<evidence type="ECO:0000313" key="3">
    <source>
        <dbReference type="Proteomes" id="UP000034050"/>
    </source>
</evidence>
<dbReference type="GO" id="GO:0005975">
    <property type="term" value="P:carbohydrate metabolic process"/>
    <property type="evidence" value="ECO:0007669"/>
    <property type="project" value="InterPro"/>
</dbReference>
<evidence type="ECO:0000256" key="1">
    <source>
        <dbReference type="ARBA" id="ARBA00023270"/>
    </source>
</evidence>
<sequence length="219" mass="23782">MNLPSLIFIDGGDPTETQKADELLKAHGFAGVQGQTTNPTLVAKNPDVQKYIAAGKKLTQAEALSQYKKIVTSISAVTSGPISIQVIGDQSTSKDDMLAQARVYKDWIPNGVVKFPCTTNGLAAAEIFCQEFPVNITLNFSQAQAAAVYQVTKLTKHRVFISPFVGRLDDLGENGMDVVANIVRMYNNSPQPSLNLREGVPSGYHRALQNITRMGESRI</sequence>
<evidence type="ECO:0000313" key="2">
    <source>
        <dbReference type="EMBL" id="KKS85793.1"/>
    </source>
</evidence>
<accession>A0A0G1FG08</accession>
<reference evidence="2 3" key="1">
    <citation type="journal article" date="2015" name="Nature">
        <title>rRNA introns, odd ribosomes, and small enigmatic genomes across a large radiation of phyla.</title>
        <authorList>
            <person name="Brown C.T."/>
            <person name="Hug L.A."/>
            <person name="Thomas B.C."/>
            <person name="Sharon I."/>
            <person name="Castelle C.J."/>
            <person name="Singh A."/>
            <person name="Wilkins M.J."/>
            <person name="Williams K.H."/>
            <person name="Banfield J.F."/>
        </authorList>
    </citation>
    <scope>NUCLEOTIDE SEQUENCE [LARGE SCALE GENOMIC DNA]</scope>
</reference>
<dbReference type="Proteomes" id="UP000034050">
    <property type="component" value="Unassembled WGS sequence"/>
</dbReference>
<dbReference type="Pfam" id="PF00923">
    <property type="entry name" value="TAL_FSA"/>
    <property type="match status" value="1"/>
</dbReference>
<dbReference type="AlphaFoldDB" id="A0A0G1FG08"/>
<comment type="caution">
    <text evidence="2">The sequence shown here is derived from an EMBL/GenBank/DDBJ whole genome shotgun (WGS) entry which is preliminary data.</text>
</comment>
<name>A0A0G1FG08_9BACT</name>
<dbReference type="InterPro" id="IPR001585">
    <property type="entry name" value="TAL/FSA"/>
</dbReference>
<dbReference type="STRING" id="1618446.UV61_C0015G0007"/>
<dbReference type="EMBL" id="LCFD01000015">
    <property type="protein sequence ID" value="KKS85793.1"/>
    <property type="molecule type" value="Genomic_DNA"/>
</dbReference>
<keyword evidence="1" id="KW-0704">Schiff base</keyword>
<organism evidence="2 3">
    <name type="scientific">Candidatus Gottesmanbacteria bacterium GW2011_GWB1_43_11</name>
    <dbReference type="NCBI Taxonomy" id="1618446"/>
    <lineage>
        <taxon>Bacteria</taxon>
        <taxon>Candidatus Gottesmaniibacteriota</taxon>
    </lineage>
</organism>
<dbReference type="PANTHER" id="PTHR10683:SF40">
    <property type="entry name" value="FRUCTOSE-6-PHOSPHATE ALDOLASE 1-RELATED"/>
    <property type="match status" value="1"/>
</dbReference>
<protein>
    <submittedName>
        <fullName evidence="2">Translaldolase</fullName>
    </submittedName>
</protein>
<dbReference type="InterPro" id="IPR013785">
    <property type="entry name" value="Aldolase_TIM"/>
</dbReference>